<dbReference type="PANTHER" id="PTHR31973:SF187">
    <property type="entry name" value="MUTATOR TRANSPOSASE MUDRA PROTEIN"/>
    <property type="match status" value="1"/>
</dbReference>
<feature type="compositionally biased region" description="Acidic residues" evidence="1">
    <location>
        <begin position="16"/>
        <end position="53"/>
    </location>
</feature>
<dbReference type="EMBL" id="JACGCM010000852">
    <property type="protein sequence ID" value="KAF6165471.1"/>
    <property type="molecule type" value="Genomic_DNA"/>
</dbReference>
<evidence type="ECO:0008006" key="4">
    <source>
        <dbReference type="Google" id="ProtNLM"/>
    </source>
</evidence>
<organism evidence="2 3">
    <name type="scientific">Kingdonia uniflora</name>
    <dbReference type="NCBI Taxonomy" id="39325"/>
    <lineage>
        <taxon>Eukaryota</taxon>
        <taxon>Viridiplantae</taxon>
        <taxon>Streptophyta</taxon>
        <taxon>Embryophyta</taxon>
        <taxon>Tracheophyta</taxon>
        <taxon>Spermatophyta</taxon>
        <taxon>Magnoliopsida</taxon>
        <taxon>Ranunculales</taxon>
        <taxon>Circaeasteraceae</taxon>
        <taxon>Kingdonia</taxon>
    </lineage>
</organism>
<reference evidence="2 3" key="1">
    <citation type="journal article" date="2020" name="IScience">
        <title>Genome Sequencing of the Endangered Kingdonia uniflora (Circaeasteraceae, Ranunculales) Reveals Potential Mechanisms of Evolutionary Specialization.</title>
        <authorList>
            <person name="Sun Y."/>
            <person name="Deng T."/>
            <person name="Zhang A."/>
            <person name="Moore M.J."/>
            <person name="Landis J.B."/>
            <person name="Lin N."/>
            <person name="Zhang H."/>
            <person name="Zhang X."/>
            <person name="Huang J."/>
            <person name="Zhang X."/>
            <person name="Sun H."/>
            <person name="Wang H."/>
        </authorList>
    </citation>
    <scope>NUCLEOTIDE SEQUENCE [LARGE SCALE GENOMIC DNA]</scope>
    <source>
        <strain evidence="2">TB1705</strain>
        <tissue evidence="2">Leaf</tissue>
    </source>
</reference>
<dbReference type="Proteomes" id="UP000541444">
    <property type="component" value="Unassembled WGS sequence"/>
</dbReference>
<dbReference type="AlphaFoldDB" id="A0A7J7NE16"/>
<evidence type="ECO:0000256" key="1">
    <source>
        <dbReference type="SAM" id="MobiDB-lite"/>
    </source>
</evidence>
<dbReference type="PANTHER" id="PTHR31973">
    <property type="entry name" value="POLYPROTEIN, PUTATIVE-RELATED"/>
    <property type="match status" value="1"/>
</dbReference>
<feature type="region of interest" description="Disordered" evidence="1">
    <location>
        <begin position="1"/>
        <end position="61"/>
    </location>
</feature>
<gene>
    <name evidence="2" type="ORF">GIB67_028030</name>
</gene>
<sequence>MAEKPKRLGSTYFPEENLDELPDYFENDTEEEGDFNAEEVDVEDTKEEGDSDVDGVGGRDTGVRDEIVEKNVDNLVDNQIDPNNLEAMEEYHSTHSSQDRDNIQNENDLSDVMIMETLQNDGHAMRLMNGVYVHNCKRKPGAKNRLANALWVVNEIEETIRDMKEFSPQDAMTIISRRYGVDLSYFTAWNAKTICMERIVGSFDKGYTLMPKLCRQILISNPSSIAKCKTDDVTKMWTRTCIEYKASLDGSECRATWKTFLGLIAPYLTLHPSKLTFISNRQKELVDVVAQIFHHQNHRFCFMYFYKNFKKNFRGTHLEKLSWGAAKAYVQEEKEKFLDKLDKDHPGVRQWLEKEPYEACCMSHFDFSAKCKHITNNFSESFNNWITKMRDIPIHKSIENLNLMMMKLTYERRLKAKKWDQDGIVPRVQVHIAKLDKEAKNYNIQRSTENNWVVINTSGHRWTLNLEKKQCSCNEWKV</sequence>
<protein>
    <recommendedName>
        <fullName evidence="4">MULE transposase domain-containing protein</fullName>
    </recommendedName>
</protein>
<name>A0A7J7NE16_9MAGN</name>
<evidence type="ECO:0000313" key="2">
    <source>
        <dbReference type="EMBL" id="KAF6165471.1"/>
    </source>
</evidence>
<evidence type="ECO:0000313" key="3">
    <source>
        <dbReference type="Proteomes" id="UP000541444"/>
    </source>
</evidence>
<accession>A0A7J7NE16</accession>
<comment type="caution">
    <text evidence="2">The sequence shown here is derived from an EMBL/GenBank/DDBJ whole genome shotgun (WGS) entry which is preliminary data.</text>
</comment>
<proteinExistence type="predicted"/>
<dbReference type="OrthoDB" id="785835at2759"/>
<keyword evidence="3" id="KW-1185">Reference proteome</keyword>